<dbReference type="Proteomes" id="UP000199287">
    <property type="component" value="Unassembled WGS sequence"/>
</dbReference>
<dbReference type="InterPro" id="IPR011059">
    <property type="entry name" value="Metal-dep_hydrolase_composite"/>
</dbReference>
<evidence type="ECO:0000259" key="4">
    <source>
        <dbReference type="Pfam" id="PF01979"/>
    </source>
</evidence>
<organism evidence="5 6">
    <name type="scientific">Tindallia magadiensis</name>
    <dbReference type="NCBI Taxonomy" id="69895"/>
    <lineage>
        <taxon>Bacteria</taxon>
        <taxon>Bacillati</taxon>
        <taxon>Bacillota</taxon>
        <taxon>Clostridia</taxon>
        <taxon>Peptostreptococcales</taxon>
        <taxon>Tindalliaceae</taxon>
        <taxon>Tindallia</taxon>
    </lineage>
</organism>
<dbReference type="GO" id="GO:0046872">
    <property type="term" value="F:metal ion binding"/>
    <property type="evidence" value="ECO:0007669"/>
    <property type="project" value="UniProtKB-KW"/>
</dbReference>
<sequence>MKPLLIQNATIVTMNDQQEILHGDLLIEDRIIKAIGPDIAANNCDIIDATDMILIPGFIQTHIHLTQSLLRGQADDLELLDWLKKRVWPLEGAHTEESNYLSAKLGIAELIKGGTTSIIDMETVNHTESAFEAIKETKYRAMSGKCMMDYGSGVPSSLMENTEASLKESLRLLKKWHQTENNRIDYAFAPRFVVSCTETLLKEVGKMAKEFDVMIHTHASENRGEIELVQKDRGMRNITYLQSLGLTGEQLVLAHCIWLDEEEMKILADSGTRISHCPSSNMKLASGIAKIPELLEMGAAVSLAADGAPCNNNMDMFREMRHAALIQKARTLSPTVMPASSVFEMATRNGAIAMGKENMLGSLEIGKKADMALIRQDGLHQTPSATIDPVSAIVYSATAADVDTTIIDGDVMMRNRQLTYINEQTLRKEANRVIQKQIERAGVVK</sequence>
<dbReference type="Pfam" id="PF01979">
    <property type="entry name" value="Amidohydro_1"/>
    <property type="match status" value="1"/>
</dbReference>
<accession>A0A1I3EV97</accession>
<keyword evidence="1" id="KW-0479">Metal-binding</keyword>
<evidence type="ECO:0000256" key="1">
    <source>
        <dbReference type="ARBA" id="ARBA00022723"/>
    </source>
</evidence>
<evidence type="ECO:0000256" key="2">
    <source>
        <dbReference type="ARBA" id="ARBA00022801"/>
    </source>
</evidence>
<dbReference type="OrthoDB" id="9807210at2"/>
<dbReference type="InterPro" id="IPR050287">
    <property type="entry name" value="MTA/SAH_deaminase"/>
</dbReference>
<evidence type="ECO:0000313" key="6">
    <source>
        <dbReference type="Proteomes" id="UP000199287"/>
    </source>
</evidence>
<dbReference type="Gene3D" id="2.30.40.10">
    <property type="entry name" value="Urease, subunit C, domain 1"/>
    <property type="match status" value="1"/>
</dbReference>
<keyword evidence="3" id="KW-0862">Zinc</keyword>
<dbReference type="CDD" id="cd01298">
    <property type="entry name" value="ATZ_TRZ_like"/>
    <property type="match status" value="1"/>
</dbReference>
<protein>
    <submittedName>
        <fullName evidence="5">5-methylthioadenosine/S-adenosylhomocysteine deaminase</fullName>
    </submittedName>
</protein>
<evidence type="ECO:0000256" key="3">
    <source>
        <dbReference type="ARBA" id="ARBA00022833"/>
    </source>
</evidence>
<proteinExistence type="predicted"/>
<evidence type="ECO:0000313" key="5">
    <source>
        <dbReference type="EMBL" id="SFI02501.1"/>
    </source>
</evidence>
<keyword evidence="2" id="KW-0378">Hydrolase</keyword>
<dbReference type="InterPro" id="IPR032466">
    <property type="entry name" value="Metal_Hydrolase"/>
</dbReference>
<dbReference type="SUPFAM" id="SSF51338">
    <property type="entry name" value="Composite domain of metallo-dependent hydrolases"/>
    <property type="match status" value="1"/>
</dbReference>
<dbReference type="PANTHER" id="PTHR43794:SF11">
    <property type="entry name" value="AMIDOHYDROLASE-RELATED DOMAIN-CONTAINING PROTEIN"/>
    <property type="match status" value="1"/>
</dbReference>
<dbReference type="SUPFAM" id="SSF51556">
    <property type="entry name" value="Metallo-dependent hydrolases"/>
    <property type="match status" value="1"/>
</dbReference>
<keyword evidence="6" id="KW-1185">Reference proteome</keyword>
<dbReference type="GO" id="GO:0016814">
    <property type="term" value="F:hydrolase activity, acting on carbon-nitrogen (but not peptide) bonds, in cyclic amidines"/>
    <property type="evidence" value="ECO:0007669"/>
    <property type="project" value="UniProtKB-ARBA"/>
</dbReference>
<dbReference type="InterPro" id="IPR006680">
    <property type="entry name" value="Amidohydro-rel"/>
</dbReference>
<reference evidence="6" key="1">
    <citation type="submission" date="2016-10" db="EMBL/GenBank/DDBJ databases">
        <authorList>
            <person name="Varghese N."/>
            <person name="Submissions S."/>
        </authorList>
    </citation>
    <scope>NUCLEOTIDE SEQUENCE [LARGE SCALE GENOMIC DNA]</scope>
    <source>
        <strain evidence="6">Z-7934</strain>
    </source>
</reference>
<dbReference type="GO" id="GO:0019239">
    <property type="term" value="F:deaminase activity"/>
    <property type="evidence" value="ECO:0007669"/>
    <property type="project" value="UniProtKB-ARBA"/>
</dbReference>
<dbReference type="RefSeq" id="WP_093372149.1">
    <property type="nucleotide sequence ID" value="NZ_FOQA01000005.1"/>
</dbReference>
<feature type="domain" description="Amidohydrolase-related" evidence="4">
    <location>
        <begin position="53"/>
        <end position="411"/>
    </location>
</feature>
<dbReference type="STRING" id="69895.SAMN05192551_105174"/>
<dbReference type="AlphaFoldDB" id="A0A1I3EV97"/>
<dbReference type="NCBIfam" id="NF005557">
    <property type="entry name" value="PRK07228.1"/>
    <property type="match status" value="1"/>
</dbReference>
<dbReference type="PANTHER" id="PTHR43794">
    <property type="entry name" value="AMINOHYDROLASE SSNA-RELATED"/>
    <property type="match status" value="1"/>
</dbReference>
<gene>
    <name evidence="5" type="ORF">SAMN05192551_105174</name>
</gene>
<name>A0A1I3EV97_9FIRM</name>
<dbReference type="Gene3D" id="3.20.20.140">
    <property type="entry name" value="Metal-dependent hydrolases"/>
    <property type="match status" value="1"/>
</dbReference>
<dbReference type="FunFam" id="3.20.20.140:FF:000014">
    <property type="entry name" value="5-methylthioadenosine/S-adenosylhomocysteine deaminase"/>
    <property type="match status" value="1"/>
</dbReference>
<dbReference type="EMBL" id="FOQA01000005">
    <property type="protein sequence ID" value="SFI02501.1"/>
    <property type="molecule type" value="Genomic_DNA"/>
</dbReference>